<evidence type="ECO:0000256" key="1">
    <source>
        <dbReference type="SAM" id="MobiDB-lite"/>
    </source>
</evidence>
<protein>
    <submittedName>
        <fullName evidence="2">Unnamed protein product</fullName>
    </submittedName>
</protein>
<sequence length="78" mass="8337">MYIGMSKIDSPLPTPEQSLQSTSQEKLALATPANRAPIMEHEHANMAVALRPKRSARQPPASIEQASLSVAVALRASS</sequence>
<dbReference type="OrthoDB" id="10474065at2759"/>
<name>A0A9W6U5V1_9STRA</name>
<dbReference type="AlphaFoldDB" id="A0A9W6U5V1"/>
<dbReference type="Proteomes" id="UP001165121">
    <property type="component" value="Unassembled WGS sequence"/>
</dbReference>
<feature type="compositionally biased region" description="Polar residues" evidence="1">
    <location>
        <begin position="15"/>
        <end position="25"/>
    </location>
</feature>
<keyword evidence="3" id="KW-1185">Reference proteome</keyword>
<gene>
    <name evidence="2" type="ORF">Pfra01_000520500</name>
</gene>
<evidence type="ECO:0000313" key="3">
    <source>
        <dbReference type="Proteomes" id="UP001165121"/>
    </source>
</evidence>
<comment type="caution">
    <text evidence="2">The sequence shown here is derived from an EMBL/GenBank/DDBJ whole genome shotgun (WGS) entry which is preliminary data.</text>
</comment>
<organism evidence="2 3">
    <name type="scientific">Phytophthora fragariaefolia</name>
    <dbReference type="NCBI Taxonomy" id="1490495"/>
    <lineage>
        <taxon>Eukaryota</taxon>
        <taxon>Sar</taxon>
        <taxon>Stramenopiles</taxon>
        <taxon>Oomycota</taxon>
        <taxon>Peronosporomycetes</taxon>
        <taxon>Peronosporales</taxon>
        <taxon>Peronosporaceae</taxon>
        <taxon>Phytophthora</taxon>
    </lineage>
</organism>
<reference evidence="2" key="1">
    <citation type="submission" date="2023-04" db="EMBL/GenBank/DDBJ databases">
        <title>Phytophthora fragariaefolia NBRC 109709.</title>
        <authorList>
            <person name="Ichikawa N."/>
            <person name="Sato H."/>
            <person name="Tonouchi N."/>
        </authorList>
    </citation>
    <scope>NUCLEOTIDE SEQUENCE</scope>
    <source>
        <strain evidence="2">NBRC 109709</strain>
    </source>
</reference>
<evidence type="ECO:0000313" key="2">
    <source>
        <dbReference type="EMBL" id="GMF26924.1"/>
    </source>
</evidence>
<accession>A0A9W6U5V1</accession>
<feature type="region of interest" description="Disordered" evidence="1">
    <location>
        <begin position="1"/>
        <end position="29"/>
    </location>
</feature>
<dbReference type="EMBL" id="BSXT01000420">
    <property type="protein sequence ID" value="GMF26924.1"/>
    <property type="molecule type" value="Genomic_DNA"/>
</dbReference>
<proteinExistence type="predicted"/>